<keyword evidence="2" id="KW-1185">Reference proteome</keyword>
<dbReference type="Proteomes" id="UP000735302">
    <property type="component" value="Unassembled WGS sequence"/>
</dbReference>
<organism evidence="1 2">
    <name type="scientific">Plakobranchus ocellatus</name>
    <dbReference type="NCBI Taxonomy" id="259542"/>
    <lineage>
        <taxon>Eukaryota</taxon>
        <taxon>Metazoa</taxon>
        <taxon>Spiralia</taxon>
        <taxon>Lophotrochozoa</taxon>
        <taxon>Mollusca</taxon>
        <taxon>Gastropoda</taxon>
        <taxon>Heterobranchia</taxon>
        <taxon>Euthyneura</taxon>
        <taxon>Panpulmonata</taxon>
        <taxon>Sacoglossa</taxon>
        <taxon>Placobranchoidea</taxon>
        <taxon>Plakobranchidae</taxon>
        <taxon>Plakobranchus</taxon>
    </lineage>
</organism>
<proteinExistence type="predicted"/>
<comment type="caution">
    <text evidence="1">The sequence shown here is derived from an EMBL/GenBank/DDBJ whole genome shotgun (WGS) entry which is preliminary data.</text>
</comment>
<accession>A0AAV3ZBA0</accession>
<dbReference type="EMBL" id="BLXT01002256">
    <property type="protein sequence ID" value="GFN92536.1"/>
    <property type="molecule type" value="Genomic_DNA"/>
</dbReference>
<dbReference type="AlphaFoldDB" id="A0AAV3ZBA0"/>
<sequence>MRQRPCPVPYVMRQTLRFSCDSRQEEGWYESCVHRLQRLNKLTIFDPQPMTPPADISKVWRRISNSQRST</sequence>
<name>A0AAV3ZBA0_9GAST</name>
<gene>
    <name evidence="1" type="ORF">PoB_001904200</name>
</gene>
<evidence type="ECO:0000313" key="2">
    <source>
        <dbReference type="Proteomes" id="UP000735302"/>
    </source>
</evidence>
<evidence type="ECO:0000313" key="1">
    <source>
        <dbReference type="EMBL" id="GFN92536.1"/>
    </source>
</evidence>
<protein>
    <submittedName>
        <fullName evidence="1">Uncharacterized protein</fullName>
    </submittedName>
</protein>
<reference evidence="1 2" key="1">
    <citation type="journal article" date="2021" name="Elife">
        <title>Chloroplast acquisition without the gene transfer in kleptoplastic sea slugs, Plakobranchus ocellatus.</title>
        <authorList>
            <person name="Maeda T."/>
            <person name="Takahashi S."/>
            <person name="Yoshida T."/>
            <person name="Shimamura S."/>
            <person name="Takaki Y."/>
            <person name="Nagai Y."/>
            <person name="Toyoda A."/>
            <person name="Suzuki Y."/>
            <person name="Arimoto A."/>
            <person name="Ishii H."/>
            <person name="Satoh N."/>
            <person name="Nishiyama T."/>
            <person name="Hasebe M."/>
            <person name="Maruyama T."/>
            <person name="Minagawa J."/>
            <person name="Obokata J."/>
            <person name="Shigenobu S."/>
        </authorList>
    </citation>
    <scope>NUCLEOTIDE SEQUENCE [LARGE SCALE GENOMIC DNA]</scope>
</reference>